<name>A0A7S3D5I9_9EUKA</name>
<reference evidence="1" key="1">
    <citation type="submission" date="2021-01" db="EMBL/GenBank/DDBJ databases">
        <authorList>
            <person name="Corre E."/>
            <person name="Pelletier E."/>
            <person name="Niang G."/>
            <person name="Scheremetjew M."/>
            <person name="Finn R."/>
            <person name="Kale V."/>
            <person name="Holt S."/>
            <person name="Cochrane G."/>
            <person name="Meng A."/>
            <person name="Brown T."/>
            <person name="Cohen L."/>
        </authorList>
    </citation>
    <scope>NUCLEOTIDE SEQUENCE</scope>
    <source>
        <strain evidence="1">NIES-2562</strain>
    </source>
</reference>
<dbReference type="EMBL" id="HBIB01014637">
    <property type="protein sequence ID" value="CAE0247244.1"/>
    <property type="molecule type" value="Transcribed_RNA"/>
</dbReference>
<gene>
    <name evidence="1" type="ORF">PBIL07802_LOCUS9434</name>
    <name evidence="2" type="ORF">PBIL07802_LOCUS9456</name>
</gene>
<evidence type="ECO:0000313" key="1">
    <source>
        <dbReference type="EMBL" id="CAE0247244.1"/>
    </source>
</evidence>
<organism evidence="1">
    <name type="scientific">Palpitomonas bilix</name>
    <dbReference type="NCBI Taxonomy" id="652834"/>
    <lineage>
        <taxon>Eukaryota</taxon>
        <taxon>Eukaryota incertae sedis</taxon>
    </lineage>
</organism>
<dbReference type="EMBL" id="HBIB01014671">
    <property type="protein sequence ID" value="CAE0247266.1"/>
    <property type="molecule type" value="Transcribed_RNA"/>
</dbReference>
<dbReference type="AlphaFoldDB" id="A0A7S3D5I9"/>
<protein>
    <submittedName>
        <fullName evidence="1">Uncharacterized protein</fullName>
    </submittedName>
</protein>
<accession>A0A7S3D5I9</accession>
<sequence>MRVQLSLKVKFPPNGAVAVMLAKPQVTQPSPFLTKLTVFCCLQHLDPNLRMRMRFLSLLHPDTQGAMVVNPSPMVAGRERRVGNREWSNAVMQSCSHKWPGTPVSVPSRTPTLLRVSLCFIVTCDL</sequence>
<evidence type="ECO:0000313" key="2">
    <source>
        <dbReference type="EMBL" id="CAE0247266.1"/>
    </source>
</evidence>
<proteinExistence type="predicted"/>